<reference evidence="1 2" key="1">
    <citation type="submission" date="2016-04" db="EMBL/GenBank/DDBJ databases">
        <title>The genome of Intoshia linei affirms orthonectids as highly simplified spiralians.</title>
        <authorList>
            <person name="Mikhailov K.V."/>
            <person name="Slusarev G.S."/>
            <person name="Nikitin M.A."/>
            <person name="Logacheva M.D."/>
            <person name="Penin A."/>
            <person name="Aleoshin V."/>
            <person name="Panchin Y.V."/>
        </authorList>
    </citation>
    <scope>NUCLEOTIDE SEQUENCE [LARGE SCALE GENOMIC DNA]</scope>
    <source>
        <strain evidence="1">Intl2013</strain>
        <tissue evidence="1">Whole animal</tissue>
    </source>
</reference>
<organism evidence="1 2">
    <name type="scientific">Intoshia linei</name>
    <dbReference type="NCBI Taxonomy" id="1819745"/>
    <lineage>
        <taxon>Eukaryota</taxon>
        <taxon>Metazoa</taxon>
        <taxon>Spiralia</taxon>
        <taxon>Lophotrochozoa</taxon>
        <taxon>Mesozoa</taxon>
        <taxon>Orthonectida</taxon>
        <taxon>Rhopaluridae</taxon>
        <taxon>Intoshia</taxon>
    </lineage>
</organism>
<comment type="caution">
    <text evidence="1">The sequence shown here is derived from an EMBL/GenBank/DDBJ whole genome shotgun (WGS) entry which is preliminary data.</text>
</comment>
<dbReference type="Gene3D" id="3.30.200.20">
    <property type="entry name" value="Phosphorylase Kinase, domain 1"/>
    <property type="match status" value="1"/>
</dbReference>
<evidence type="ECO:0000313" key="1">
    <source>
        <dbReference type="EMBL" id="OAF65859.1"/>
    </source>
</evidence>
<proteinExistence type="predicted"/>
<sequence>MSVKDVYKLENHSLVSRCNFYIILFNNQNRDNNDSGTGVSVVEYATESKNYNQDFMVNQLKIMSNIRHENIATFLHTFMLNSKLYVIYPEFLFGNYV</sequence>
<keyword evidence="2" id="KW-1185">Reference proteome</keyword>
<gene>
    <name evidence="1" type="ORF">A3Q56_06432</name>
</gene>
<dbReference type="EMBL" id="LWCA01001121">
    <property type="protein sequence ID" value="OAF65859.1"/>
    <property type="molecule type" value="Genomic_DNA"/>
</dbReference>
<name>A0A177AV49_9BILA</name>
<accession>A0A177AV49</accession>
<evidence type="ECO:0008006" key="3">
    <source>
        <dbReference type="Google" id="ProtNLM"/>
    </source>
</evidence>
<protein>
    <recommendedName>
        <fullName evidence="3">Protein kinase domain-containing protein</fullName>
    </recommendedName>
</protein>
<evidence type="ECO:0000313" key="2">
    <source>
        <dbReference type="Proteomes" id="UP000078046"/>
    </source>
</evidence>
<dbReference type="AlphaFoldDB" id="A0A177AV49"/>
<dbReference type="Proteomes" id="UP000078046">
    <property type="component" value="Unassembled WGS sequence"/>
</dbReference>